<dbReference type="InterPro" id="IPR036191">
    <property type="entry name" value="RRF_sf"/>
</dbReference>
<comment type="similarity">
    <text evidence="1">Belongs to the RRF family.</text>
</comment>
<dbReference type="SUPFAM" id="SSF55194">
    <property type="entry name" value="Ribosome recycling factor, RRF"/>
    <property type="match status" value="1"/>
</dbReference>
<dbReference type="EMBL" id="PYWC01000082">
    <property type="protein sequence ID" value="PWW73340.1"/>
    <property type="molecule type" value="Genomic_DNA"/>
</dbReference>
<dbReference type="GO" id="GO:0043023">
    <property type="term" value="F:ribosomal large subunit binding"/>
    <property type="evidence" value="ECO:0007669"/>
    <property type="project" value="TreeGrafter"/>
</dbReference>
<feature type="region of interest" description="Disordered" evidence="5">
    <location>
        <begin position="25"/>
        <end position="66"/>
    </location>
</feature>
<feature type="coiled-coil region" evidence="4">
    <location>
        <begin position="200"/>
        <end position="242"/>
    </location>
</feature>
<evidence type="ECO:0000256" key="5">
    <source>
        <dbReference type="SAM" id="MobiDB-lite"/>
    </source>
</evidence>
<dbReference type="OrthoDB" id="407355at2759"/>
<evidence type="ECO:0000256" key="1">
    <source>
        <dbReference type="ARBA" id="ARBA00005912"/>
    </source>
</evidence>
<feature type="domain" description="Ribosome recycling factor" evidence="6">
    <location>
        <begin position="89"/>
        <end position="252"/>
    </location>
</feature>
<keyword evidence="8" id="KW-1185">Reference proteome</keyword>
<proteinExistence type="inferred from homology"/>
<dbReference type="PANTHER" id="PTHR20982">
    <property type="entry name" value="RIBOSOME RECYCLING FACTOR"/>
    <property type="match status" value="1"/>
</dbReference>
<gene>
    <name evidence="7" type="ORF">C7212DRAFT_284875</name>
</gene>
<dbReference type="Gene3D" id="3.30.1360.40">
    <property type="match status" value="1"/>
</dbReference>
<organism evidence="7 8">
    <name type="scientific">Tuber magnatum</name>
    <name type="common">white Piedmont truffle</name>
    <dbReference type="NCBI Taxonomy" id="42249"/>
    <lineage>
        <taxon>Eukaryota</taxon>
        <taxon>Fungi</taxon>
        <taxon>Dikarya</taxon>
        <taxon>Ascomycota</taxon>
        <taxon>Pezizomycotina</taxon>
        <taxon>Pezizomycetes</taxon>
        <taxon>Pezizales</taxon>
        <taxon>Tuberaceae</taxon>
        <taxon>Tuber</taxon>
    </lineage>
</organism>
<name>A0A317SII7_9PEZI</name>
<protein>
    <submittedName>
        <fullName evidence="7">Ribosome recycling factor</fullName>
    </submittedName>
</protein>
<dbReference type="Proteomes" id="UP000246991">
    <property type="component" value="Unassembled WGS sequence"/>
</dbReference>
<dbReference type="Gene3D" id="1.10.132.20">
    <property type="entry name" value="Ribosome-recycling factor"/>
    <property type="match status" value="1"/>
</dbReference>
<evidence type="ECO:0000313" key="8">
    <source>
        <dbReference type="Proteomes" id="UP000246991"/>
    </source>
</evidence>
<dbReference type="GO" id="GO:0005739">
    <property type="term" value="C:mitochondrion"/>
    <property type="evidence" value="ECO:0007669"/>
    <property type="project" value="TreeGrafter"/>
</dbReference>
<evidence type="ECO:0000313" key="7">
    <source>
        <dbReference type="EMBL" id="PWW73340.1"/>
    </source>
</evidence>
<sequence length="257" mass="28943">MLRTLMTRTLTRSLIRPIPAQFLRPPRPILHQKTFSATSHPQKKAREKSSKARSNNDDGNAQGRMHHPFDFASHFESLERKCNAHIDKLKADIAKLRARGRNEPGILENLQVVLDKSTGASASLRDIAHVLPKGRTLIVNVHEAPNFKHVIAAIQKADLNVQPMPDPKNAQSINVPLPPPTKETRMEIADIVGKAGVKVLELLRSERQDSHKLIKRLRRERLDDIRSANKQLEVVMKKINTEAKIIIEDAKKGALEN</sequence>
<evidence type="ECO:0000256" key="4">
    <source>
        <dbReference type="SAM" id="Coils"/>
    </source>
</evidence>
<dbReference type="AlphaFoldDB" id="A0A317SII7"/>
<comment type="function">
    <text evidence="3">Necessary for protein synthesis in mitochondria. Functions as a ribosome recycling factor in mitochondria.</text>
</comment>
<dbReference type="Pfam" id="PF01765">
    <property type="entry name" value="RRF"/>
    <property type="match status" value="1"/>
</dbReference>
<dbReference type="GO" id="GO:0006412">
    <property type="term" value="P:translation"/>
    <property type="evidence" value="ECO:0007669"/>
    <property type="project" value="UniProtKB-KW"/>
</dbReference>
<accession>A0A317SII7</accession>
<comment type="caution">
    <text evidence="7">The sequence shown here is derived from an EMBL/GenBank/DDBJ whole genome shotgun (WGS) entry which is preliminary data.</text>
</comment>
<keyword evidence="2" id="KW-0648">Protein biosynthesis</keyword>
<evidence type="ECO:0000256" key="2">
    <source>
        <dbReference type="ARBA" id="ARBA00022917"/>
    </source>
</evidence>
<dbReference type="PANTHER" id="PTHR20982:SF3">
    <property type="entry name" value="MITOCHONDRIAL RIBOSOME RECYCLING FACTOR PSEUDO 1"/>
    <property type="match status" value="1"/>
</dbReference>
<feature type="compositionally biased region" description="Basic and acidic residues" evidence="5">
    <location>
        <begin position="47"/>
        <end position="56"/>
    </location>
</feature>
<dbReference type="InterPro" id="IPR002661">
    <property type="entry name" value="Ribosome_recyc_fac"/>
</dbReference>
<dbReference type="InterPro" id="IPR023584">
    <property type="entry name" value="Ribosome_recyc_fac_dom"/>
</dbReference>
<keyword evidence="4" id="KW-0175">Coiled coil</keyword>
<dbReference type="STRING" id="42249.A0A317SII7"/>
<evidence type="ECO:0000256" key="3">
    <source>
        <dbReference type="ARBA" id="ARBA00024909"/>
    </source>
</evidence>
<reference evidence="7 8" key="1">
    <citation type="submission" date="2018-03" db="EMBL/GenBank/DDBJ databases">
        <title>Genomes of Pezizomycetes fungi and the evolution of truffles.</title>
        <authorList>
            <person name="Murat C."/>
            <person name="Payen T."/>
            <person name="Noel B."/>
            <person name="Kuo A."/>
            <person name="Martin F.M."/>
        </authorList>
    </citation>
    <scope>NUCLEOTIDE SEQUENCE [LARGE SCALE GENOMIC DNA]</scope>
    <source>
        <strain evidence="7">091103-1</strain>
    </source>
</reference>
<evidence type="ECO:0000259" key="6">
    <source>
        <dbReference type="Pfam" id="PF01765"/>
    </source>
</evidence>